<evidence type="ECO:0000313" key="3">
    <source>
        <dbReference type="Proteomes" id="UP001273505"/>
    </source>
</evidence>
<dbReference type="RefSeq" id="WP_302724158.1">
    <property type="nucleotide sequence ID" value="NZ_JAULRU010000742.1"/>
</dbReference>
<dbReference type="NCBIfam" id="TIGR03752">
    <property type="entry name" value="conj_TIGR03752"/>
    <property type="match status" value="1"/>
</dbReference>
<accession>A0ABU4S6V3</accession>
<feature type="region of interest" description="Disordered" evidence="1">
    <location>
        <begin position="170"/>
        <end position="222"/>
    </location>
</feature>
<reference evidence="2 3" key="1">
    <citation type="submission" date="2023-11" db="EMBL/GenBank/DDBJ databases">
        <title>Gilvimarinus fulvus sp. nov., isolated from the surface of Kelp.</title>
        <authorList>
            <person name="Sun Y.Y."/>
            <person name="Gong Y."/>
            <person name="Du Z.J."/>
        </authorList>
    </citation>
    <scope>NUCLEOTIDE SEQUENCE [LARGE SCALE GENOMIC DNA]</scope>
    <source>
        <strain evidence="2 3">SDUM040013</strain>
    </source>
</reference>
<feature type="region of interest" description="Disordered" evidence="1">
    <location>
        <begin position="32"/>
        <end position="59"/>
    </location>
</feature>
<dbReference type="Proteomes" id="UP001273505">
    <property type="component" value="Unassembled WGS sequence"/>
</dbReference>
<dbReference type="InterPro" id="IPR021207">
    <property type="entry name" value="Integr_conj_element_PFL4705"/>
</dbReference>
<gene>
    <name evidence="2" type="ORF">SCD92_17765</name>
</gene>
<feature type="compositionally biased region" description="Low complexity" evidence="1">
    <location>
        <begin position="198"/>
        <end position="215"/>
    </location>
</feature>
<evidence type="ECO:0000256" key="1">
    <source>
        <dbReference type="SAM" id="MobiDB-lite"/>
    </source>
</evidence>
<organism evidence="2 3">
    <name type="scientific">Gilvimarinus gilvus</name>
    <dbReference type="NCBI Taxonomy" id="3058038"/>
    <lineage>
        <taxon>Bacteria</taxon>
        <taxon>Pseudomonadati</taxon>
        <taxon>Pseudomonadota</taxon>
        <taxon>Gammaproteobacteria</taxon>
        <taxon>Cellvibrionales</taxon>
        <taxon>Cellvibrionaceae</taxon>
        <taxon>Gilvimarinus</taxon>
    </lineage>
</organism>
<sequence>MANKVRTNRMPWMIAAILLVVVIVVAINTQTSSPSVPAGSRAPDAPATPTITDTASGDTTEETLRTVQAQYGDLRRELKQRDDQIATLKKTVTDMSTDKGEEINSALADQLSQLEQKVNSLKVGNFSMDNQGAVLKDFGFNTPGSASGSEDPVDYKINGESFAFGNTSHTYEQTTSVEGRPSYRRLKPLSTGSEAPRPSQSLSSTDSDSSLPQFSNPMSTGEPVYTIPARATLFDATSMTALIGRVPIGGQVQDPFPVKLIVGSDNMAANGHRIPGLDGVIFDGVARGDWSLSCVSVELTGATYVFDDGTINHMPPDKTVSADALGASFGEGQSSKNIGYISDRQGVPCIAGKRITDAYKQASLMTILGAAQGYSKYRADSLRTTGVDGGTVISSVTGDRGEYGEWGLAASGLDKTIDIFEERSQDTFDAIYVAPGQEVAIHVARDLHINHNKNARRVSYESLDSPNSFN</sequence>
<keyword evidence="3" id="KW-1185">Reference proteome</keyword>
<dbReference type="EMBL" id="JAXAFO010000044">
    <property type="protein sequence ID" value="MDX6851229.1"/>
    <property type="molecule type" value="Genomic_DNA"/>
</dbReference>
<comment type="caution">
    <text evidence="2">The sequence shown here is derived from an EMBL/GenBank/DDBJ whole genome shotgun (WGS) entry which is preliminary data.</text>
</comment>
<proteinExistence type="predicted"/>
<protein>
    <submittedName>
        <fullName evidence="2">TIGR03752 family integrating conjugative element protein</fullName>
    </submittedName>
</protein>
<evidence type="ECO:0000313" key="2">
    <source>
        <dbReference type="EMBL" id="MDX6851229.1"/>
    </source>
</evidence>
<name>A0ABU4S6V3_9GAMM</name>
<feature type="compositionally biased region" description="Low complexity" evidence="1">
    <location>
        <begin position="42"/>
        <end position="55"/>
    </location>
</feature>